<sequence>MLDRFPMALCRTQANNMKGKTTIHCLFPEILAIIFSYLDIRDKGRVSQVCTKWRDAAYSRLVWRGIQARLHLRRSNPYLFPSLAKRGIRKIRILSLKKSLSYVIQNLPNIESLNLKGCYNVTDIGVGHAFVKDLSSLTVLNLSLCKQITDTSLGRIARFLSNLEVLDLAGCCNITNTGLLLCAWGLPKLTYLNLRSCRHISDTGIAHLAGLNASSARGNKNLTTLCLQDCQKITDNALSNIAKGLVHLQSINLSFCCGFSESGLSHLATLRSLRELNLRSCEGIGDEGIAHLAVGGLNLTCLDVSFCDKVGDAALNHISNGLHHLKNLGLNSCHITDEGLCKAARSLHDLRVLNIGQCTQITDISLASIAENLTSITNIDLYGCTKITKTGLEKLMHLPHLQVLNLGLWQRSVNPNLDVKEHGNKLTDARSFIKKM</sequence>
<evidence type="ECO:0000256" key="1">
    <source>
        <dbReference type="ARBA" id="ARBA00022786"/>
    </source>
</evidence>
<dbReference type="PROSITE" id="PS50181">
    <property type="entry name" value="FBOX"/>
    <property type="match status" value="1"/>
</dbReference>
<reference evidence="3" key="2">
    <citation type="journal article" date="2023" name="Science">
        <title>Genomic signatures of disease resistance in endangered staghorn corals.</title>
        <authorList>
            <person name="Vollmer S.V."/>
            <person name="Selwyn J.D."/>
            <person name="Despard B.A."/>
            <person name="Roesel C.L."/>
        </authorList>
    </citation>
    <scope>NUCLEOTIDE SEQUENCE</scope>
    <source>
        <strain evidence="3">K2</strain>
    </source>
</reference>
<dbReference type="Gene3D" id="1.20.1280.50">
    <property type="match status" value="1"/>
</dbReference>
<keyword evidence="4" id="KW-1185">Reference proteome</keyword>
<dbReference type="SMART" id="SM00256">
    <property type="entry name" value="FBOX"/>
    <property type="match status" value="1"/>
</dbReference>
<dbReference type="Gene3D" id="3.80.10.10">
    <property type="entry name" value="Ribonuclease Inhibitor"/>
    <property type="match status" value="3"/>
</dbReference>
<reference evidence="3" key="1">
    <citation type="journal article" date="2023" name="G3 (Bethesda)">
        <title>Whole genome assembly and annotation of the endangered Caribbean coral Acropora cervicornis.</title>
        <authorList>
            <person name="Selwyn J.D."/>
            <person name="Vollmer S.V."/>
        </authorList>
    </citation>
    <scope>NUCLEOTIDE SEQUENCE</scope>
    <source>
        <strain evidence="3">K2</strain>
    </source>
</reference>
<dbReference type="InterPro" id="IPR050648">
    <property type="entry name" value="F-box_LRR-repeat"/>
</dbReference>
<evidence type="ECO:0000313" key="3">
    <source>
        <dbReference type="EMBL" id="KAK2547326.1"/>
    </source>
</evidence>
<keyword evidence="1" id="KW-0833">Ubl conjugation pathway</keyword>
<dbReference type="AlphaFoldDB" id="A0AAD9PR55"/>
<dbReference type="InterPro" id="IPR036047">
    <property type="entry name" value="F-box-like_dom_sf"/>
</dbReference>
<dbReference type="Proteomes" id="UP001249851">
    <property type="component" value="Unassembled WGS sequence"/>
</dbReference>
<dbReference type="SMART" id="SM00367">
    <property type="entry name" value="LRR_CC"/>
    <property type="match status" value="11"/>
</dbReference>
<accession>A0AAD9PR55</accession>
<protein>
    <submittedName>
        <fullName evidence="3">F-box/LRR-repeat protein 14</fullName>
    </submittedName>
</protein>
<dbReference type="CDD" id="cd22125">
    <property type="entry name" value="F-box_FBXL14"/>
    <property type="match status" value="1"/>
</dbReference>
<dbReference type="InterPro" id="IPR057207">
    <property type="entry name" value="FBXL15_LRR"/>
</dbReference>
<dbReference type="PANTHER" id="PTHR13382">
    <property type="entry name" value="MITOCHONDRIAL ATP SYNTHASE COUPLING FACTOR B"/>
    <property type="match status" value="1"/>
</dbReference>
<evidence type="ECO:0000259" key="2">
    <source>
        <dbReference type="PROSITE" id="PS50181"/>
    </source>
</evidence>
<dbReference type="SUPFAM" id="SSF52058">
    <property type="entry name" value="L domain-like"/>
    <property type="match status" value="1"/>
</dbReference>
<evidence type="ECO:0000313" key="4">
    <source>
        <dbReference type="Proteomes" id="UP001249851"/>
    </source>
</evidence>
<feature type="domain" description="F-box" evidence="2">
    <location>
        <begin position="20"/>
        <end position="66"/>
    </location>
</feature>
<dbReference type="SUPFAM" id="SSF81383">
    <property type="entry name" value="F-box domain"/>
    <property type="match status" value="1"/>
</dbReference>
<name>A0AAD9PR55_ACRCE</name>
<dbReference type="Pfam" id="PF12937">
    <property type="entry name" value="F-box-like"/>
    <property type="match status" value="1"/>
</dbReference>
<dbReference type="InterPro" id="IPR006553">
    <property type="entry name" value="Leu-rich_rpt_Cys-con_subtyp"/>
</dbReference>
<dbReference type="EMBL" id="JARQWQ010000191">
    <property type="protein sequence ID" value="KAK2547326.1"/>
    <property type="molecule type" value="Genomic_DNA"/>
</dbReference>
<gene>
    <name evidence="3" type="ORF">P5673_032777</name>
</gene>
<organism evidence="3 4">
    <name type="scientific">Acropora cervicornis</name>
    <name type="common">Staghorn coral</name>
    <dbReference type="NCBI Taxonomy" id="6130"/>
    <lineage>
        <taxon>Eukaryota</taxon>
        <taxon>Metazoa</taxon>
        <taxon>Cnidaria</taxon>
        <taxon>Anthozoa</taxon>
        <taxon>Hexacorallia</taxon>
        <taxon>Scleractinia</taxon>
        <taxon>Astrocoeniina</taxon>
        <taxon>Acroporidae</taxon>
        <taxon>Acropora</taxon>
    </lineage>
</organism>
<dbReference type="InterPro" id="IPR001810">
    <property type="entry name" value="F-box_dom"/>
</dbReference>
<dbReference type="Pfam" id="PF25372">
    <property type="entry name" value="DUF7885"/>
    <property type="match status" value="2"/>
</dbReference>
<comment type="caution">
    <text evidence="3">The sequence shown here is derived from an EMBL/GenBank/DDBJ whole genome shotgun (WGS) entry which is preliminary data.</text>
</comment>
<dbReference type="InterPro" id="IPR047932">
    <property type="entry name" value="FBXL14_F-box"/>
</dbReference>
<dbReference type="InterPro" id="IPR032675">
    <property type="entry name" value="LRR_dom_sf"/>
</dbReference>
<dbReference type="GO" id="GO:0005737">
    <property type="term" value="C:cytoplasm"/>
    <property type="evidence" value="ECO:0007669"/>
    <property type="project" value="TreeGrafter"/>
</dbReference>
<proteinExistence type="predicted"/>
<dbReference type="FunFam" id="3.80.10.10:FF:000051">
    <property type="entry name" value="F-box and leucine-rich repeat protein 14"/>
    <property type="match status" value="1"/>
</dbReference>
<dbReference type="FunFam" id="1.20.1280.50:FF:000059">
    <property type="entry name" value="Partner of Paired"/>
    <property type="match status" value="1"/>
</dbReference>
<dbReference type="SMART" id="SM00368">
    <property type="entry name" value="LRR_RI"/>
    <property type="match status" value="5"/>
</dbReference>